<gene>
    <name evidence="12 14" type="primary">murA</name>
    <name evidence="14" type="ORF">I5M19_16495</name>
</gene>
<dbReference type="GO" id="GO:0009252">
    <property type="term" value="P:peptidoglycan biosynthetic process"/>
    <property type="evidence" value="ECO:0007669"/>
    <property type="project" value="UniProtKB-UniRule"/>
</dbReference>
<dbReference type="InterPro" id="IPR001986">
    <property type="entry name" value="Enolpyruvate_Tfrase_dom"/>
</dbReference>
<name>A0A934PWT7_9SPHI</name>
<keyword evidence="15" id="KW-1185">Reference proteome</keyword>
<keyword evidence="9 12" id="KW-0961">Cell wall biogenesis/degradation</keyword>
<dbReference type="AlphaFoldDB" id="A0A934PWT7"/>
<comment type="function">
    <text evidence="12">Cell wall formation. Adds enolpyruvyl to UDP-N-acetylglucosamine.</text>
</comment>
<dbReference type="GO" id="GO:0008760">
    <property type="term" value="F:UDP-N-acetylglucosamine 1-carboxyvinyltransferase activity"/>
    <property type="evidence" value="ECO:0007669"/>
    <property type="project" value="UniProtKB-UniRule"/>
</dbReference>
<dbReference type="GO" id="GO:0071555">
    <property type="term" value="P:cell wall organization"/>
    <property type="evidence" value="ECO:0007669"/>
    <property type="project" value="UniProtKB-KW"/>
</dbReference>
<sequence length="435" mass="47504">MRNAYEINGGKKLKGEITPQGAKNEALQILSAVLLTSEKITISNIPDIQDVNRLIELLGDMGVIVERISADTYTFEAKDIDLNFFLSDAFKTKGGSLRGSIMIVGPLLARFGKASIPKPGGDKIGRRRLDTHFLGFEKLGARFDYNPENGFFNVDASNLQGTYILLDEASVTGTANIVMAAVLAKGTTTIYNAACEPYLQQLCKMLNRMGAKISGIASNLLTIEGVSELHGTEHRMLPDMIEIGSFIGLAAMTGSEITIKDVHYKELGMIPDVFKRLGIKMELRGDDIYIPSQDHYEIDTFIDGSLLTVADAPWPGFTPDLLSIVLVVATQAKGSVLIHQKMFESRLFFVDKLLDMGANIILCDPHRATVIGLDKQVQLRGISMTSPDIRAGVSLLIAALSAQGKSTIYNIEQIGRGYQHIDERLRALGADIKLV</sequence>
<keyword evidence="3 12" id="KW-0963">Cytoplasm</keyword>
<evidence type="ECO:0000256" key="7">
    <source>
        <dbReference type="ARBA" id="ARBA00022984"/>
    </source>
</evidence>
<feature type="binding site" evidence="12">
    <location>
        <position position="342"/>
    </location>
    <ligand>
        <name>UDP-N-acetyl-alpha-D-glucosamine</name>
        <dbReference type="ChEBI" id="CHEBI:57705"/>
    </ligand>
</feature>
<keyword evidence="4 12" id="KW-0132">Cell division</keyword>
<dbReference type="GO" id="GO:0019277">
    <property type="term" value="P:UDP-N-acetylgalactosamine biosynthetic process"/>
    <property type="evidence" value="ECO:0007669"/>
    <property type="project" value="InterPro"/>
</dbReference>
<dbReference type="InterPro" id="IPR036968">
    <property type="entry name" value="Enolpyruvate_Tfrase_sf"/>
</dbReference>
<dbReference type="GO" id="GO:0051301">
    <property type="term" value="P:cell division"/>
    <property type="evidence" value="ECO:0007669"/>
    <property type="project" value="UniProtKB-KW"/>
</dbReference>
<dbReference type="HAMAP" id="MF_00111">
    <property type="entry name" value="MurA"/>
    <property type="match status" value="1"/>
</dbReference>
<dbReference type="SUPFAM" id="SSF55205">
    <property type="entry name" value="EPT/RTPC-like"/>
    <property type="match status" value="1"/>
</dbReference>
<dbReference type="GO" id="GO:0008360">
    <property type="term" value="P:regulation of cell shape"/>
    <property type="evidence" value="ECO:0007669"/>
    <property type="project" value="UniProtKB-KW"/>
</dbReference>
<evidence type="ECO:0000256" key="6">
    <source>
        <dbReference type="ARBA" id="ARBA00022960"/>
    </source>
</evidence>
<comment type="caution">
    <text evidence="12">Lacks conserved residue(s) required for the propagation of feature annotation.</text>
</comment>
<feature type="binding site" evidence="12">
    <location>
        <position position="320"/>
    </location>
    <ligand>
        <name>UDP-N-acetyl-alpha-D-glucosamine</name>
        <dbReference type="ChEBI" id="CHEBI:57705"/>
    </ligand>
</feature>
<dbReference type="Pfam" id="PF00275">
    <property type="entry name" value="EPSP_synthase"/>
    <property type="match status" value="1"/>
</dbReference>
<dbReference type="Gene3D" id="3.65.10.10">
    <property type="entry name" value="Enolpyruvate transferase domain"/>
    <property type="match status" value="2"/>
</dbReference>
<dbReference type="GO" id="GO:0005737">
    <property type="term" value="C:cytoplasm"/>
    <property type="evidence" value="ECO:0007669"/>
    <property type="project" value="UniProtKB-SubCell"/>
</dbReference>
<evidence type="ECO:0000313" key="14">
    <source>
        <dbReference type="EMBL" id="MBK0380926.1"/>
    </source>
</evidence>
<keyword evidence="6 12" id="KW-0133">Cell shape</keyword>
<keyword evidence="7 12" id="KW-0573">Peptidoglycan synthesis</keyword>
<dbReference type="EMBL" id="JAEHFW010000003">
    <property type="protein sequence ID" value="MBK0380926.1"/>
    <property type="molecule type" value="Genomic_DNA"/>
</dbReference>
<dbReference type="NCBIfam" id="TIGR01072">
    <property type="entry name" value="murA"/>
    <property type="match status" value="1"/>
</dbReference>
<evidence type="ECO:0000256" key="1">
    <source>
        <dbReference type="ARBA" id="ARBA00004496"/>
    </source>
</evidence>
<keyword evidence="8 12" id="KW-0131">Cell cycle</keyword>
<dbReference type="NCBIfam" id="NF006873">
    <property type="entry name" value="PRK09369.1"/>
    <property type="match status" value="1"/>
</dbReference>
<dbReference type="InterPro" id="IPR005750">
    <property type="entry name" value="UDP_GlcNAc_COvinyl_MurA"/>
</dbReference>
<evidence type="ECO:0000313" key="15">
    <source>
        <dbReference type="Proteomes" id="UP000613193"/>
    </source>
</evidence>
<dbReference type="PANTHER" id="PTHR43783">
    <property type="entry name" value="UDP-N-ACETYLGLUCOSAMINE 1-CARBOXYVINYLTRANSFERASE"/>
    <property type="match status" value="1"/>
</dbReference>
<comment type="subcellular location">
    <subcellularLocation>
        <location evidence="1 12">Cytoplasm</location>
    </subcellularLocation>
</comment>
<evidence type="ECO:0000256" key="2">
    <source>
        <dbReference type="ARBA" id="ARBA00004752"/>
    </source>
</evidence>
<feature type="active site" description="Proton donor" evidence="12">
    <location>
        <position position="122"/>
    </location>
</feature>
<evidence type="ECO:0000256" key="5">
    <source>
        <dbReference type="ARBA" id="ARBA00022679"/>
    </source>
</evidence>
<accession>A0A934PWT7</accession>
<feature type="binding site" evidence="12">
    <location>
        <position position="98"/>
    </location>
    <ligand>
        <name>UDP-N-acetyl-alpha-D-glucosamine</name>
        <dbReference type="ChEBI" id="CHEBI:57705"/>
    </ligand>
</feature>
<reference evidence="14" key="1">
    <citation type="submission" date="2020-12" db="EMBL/GenBank/DDBJ databases">
        <title>Bacterial novel species Mucilaginibacter sp. SD-g isolated from soil.</title>
        <authorList>
            <person name="Jung H.-Y."/>
        </authorList>
    </citation>
    <scope>NUCLEOTIDE SEQUENCE</scope>
    <source>
        <strain evidence="14">SD-g</strain>
    </source>
</reference>
<keyword evidence="5 12" id="KW-0808">Transferase</keyword>
<dbReference type="InterPro" id="IPR050068">
    <property type="entry name" value="MurA_subfamily"/>
</dbReference>
<dbReference type="InterPro" id="IPR013792">
    <property type="entry name" value="RNA3'P_cycl/enolpyr_Trfase_a/b"/>
</dbReference>
<dbReference type="PANTHER" id="PTHR43783:SF1">
    <property type="entry name" value="UDP-N-ACETYLGLUCOSAMINE 1-CARBOXYVINYLTRANSFERASE"/>
    <property type="match status" value="1"/>
</dbReference>
<dbReference type="EC" id="2.5.1.7" evidence="12"/>
<evidence type="ECO:0000256" key="10">
    <source>
        <dbReference type="ARBA" id="ARBA00038367"/>
    </source>
</evidence>
<evidence type="ECO:0000256" key="11">
    <source>
        <dbReference type="ARBA" id="ARBA00047527"/>
    </source>
</evidence>
<dbReference type="Proteomes" id="UP000613193">
    <property type="component" value="Unassembled WGS sequence"/>
</dbReference>
<dbReference type="RefSeq" id="WP_200067457.1">
    <property type="nucleotide sequence ID" value="NZ_JAEHFW010000003.1"/>
</dbReference>
<feature type="binding site" evidence="12">
    <location>
        <begin position="23"/>
        <end position="24"/>
    </location>
    <ligand>
        <name>phosphoenolpyruvate</name>
        <dbReference type="ChEBI" id="CHEBI:58702"/>
    </ligand>
</feature>
<comment type="catalytic activity">
    <reaction evidence="11 12">
        <text>phosphoenolpyruvate + UDP-N-acetyl-alpha-D-glucosamine = UDP-N-acetyl-3-O-(1-carboxyvinyl)-alpha-D-glucosamine + phosphate</text>
        <dbReference type="Rhea" id="RHEA:18681"/>
        <dbReference type="ChEBI" id="CHEBI:43474"/>
        <dbReference type="ChEBI" id="CHEBI:57705"/>
        <dbReference type="ChEBI" id="CHEBI:58702"/>
        <dbReference type="ChEBI" id="CHEBI:68483"/>
        <dbReference type="EC" id="2.5.1.7"/>
    </reaction>
</comment>
<evidence type="ECO:0000256" key="3">
    <source>
        <dbReference type="ARBA" id="ARBA00022490"/>
    </source>
</evidence>
<comment type="caution">
    <text evidence="14">The sequence shown here is derived from an EMBL/GenBank/DDBJ whole genome shotgun (WGS) entry which is preliminary data.</text>
</comment>
<evidence type="ECO:0000256" key="4">
    <source>
        <dbReference type="ARBA" id="ARBA00022618"/>
    </source>
</evidence>
<proteinExistence type="inferred from homology"/>
<comment type="pathway">
    <text evidence="2 12">Cell wall biogenesis; peptidoglycan biosynthesis.</text>
</comment>
<organism evidence="14 15">
    <name type="scientific">Mucilaginibacter segetis</name>
    <dbReference type="NCBI Taxonomy" id="2793071"/>
    <lineage>
        <taxon>Bacteria</taxon>
        <taxon>Pseudomonadati</taxon>
        <taxon>Bacteroidota</taxon>
        <taxon>Sphingobacteriia</taxon>
        <taxon>Sphingobacteriales</taxon>
        <taxon>Sphingobacteriaceae</taxon>
        <taxon>Mucilaginibacter</taxon>
    </lineage>
</organism>
<feature type="domain" description="Enolpyruvate transferase" evidence="13">
    <location>
        <begin position="8"/>
        <end position="425"/>
    </location>
</feature>
<evidence type="ECO:0000256" key="12">
    <source>
        <dbReference type="HAMAP-Rule" id="MF_00111"/>
    </source>
</evidence>
<protein>
    <recommendedName>
        <fullName evidence="12">UDP-N-acetylglucosamine 1-carboxyvinyltransferase</fullName>
        <ecNumber evidence="12">2.5.1.7</ecNumber>
    </recommendedName>
    <alternativeName>
        <fullName evidence="12">Enoylpyruvate transferase</fullName>
    </alternativeName>
    <alternativeName>
        <fullName evidence="12">UDP-N-acetylglucosamine enolpyruvyl transferase</fullName>
        <shortName evidence="12">EPT</shortName>
    </alternativeName>
</protein>
<evidence type="ECO:0000256" key="9">
    <source>
        <dbReference type="ARBA" id="ARBA00023316"/>
    </source>
</evidence>
<comment type="similarity">
    <text evidence="10 12">Belongs to the EPSP synthase family. MurA subfamily.</text>
</comment>
<evidence type="ECO:0000259" key="13">
    <source>
        <dbReference type="Pfam" id="PF00275"/>
    </source>
</evidence>
<dbReference type="CDD" id="cd01555">
    <property type="entry name" value="UdpNAET"/>
    <property type="match status" value="1"/>
</dbReference>
<evidence type="ECO:0000256" key="8">
    <source>
        <dbReference type="ARBA" id="ARBA00023306"/>
    </source>
</evidence>